<dbReference type="OrthoDB" id="5177430at2"/>
<dbReference type="AlphaFoldDB" id="A0A1I3T248"/>
<evidence type="ECO:0000256" key="5">
    <source>
        <dbReference type="SAM" id="Phobius"/>
    </source>
</evidence>
<comment type="subcellular location">
    <subcellularLocation>
        <location evidence="1">Membrane</location>
        <topology evidence="1">Multi-pass membrane protein</topology>
    </subcellularLocation>
</comment>
<feature type="transmembrane region" description="Helical" evidence="5">
    <location>
        <begin position="23"/>
        <end position="43"/>
    </location>
</feature>
<dbReference type="Proteomes" id="UP000243887">
    <property type="component" value="Unassembled WGS sequence"/>
</dbReference>
<proteinExistence type="predicted"/>
<sequence>MENQIAVAHVSDKEQAIFYKKTYINLALGVLVFAALEAILLRIDPLVEFMLGLTQGYSWLILLGGFMGVTWFAQNMTYKSASKPKQYLGYFIYILAQAFIFVPILYIAIAMTGGSMELINQAAILTGALFLGLTGVVFGSGINFSFLRSILTIGFFIALGLIVAGMIFGFDLGLWFSAAMIALASGSILYSTYQLKNDYASNEYIPAALSLFASLMLLFWYILRLLMSRN</sequence>
<keyword evidence="7" id="KW-1185">Reference proteome</keyword>
<evidence type="ECO:0000256" key="2">
    <source>
        <dbReference type="ARBA" id="ARBA00022692"/>
    </source>
</evidence>
<evidence type="ECO:0000256" key="4">
    <source>
        <dbReference type="ARBA" id="ARBA00023136"/>
    </source>
</evidence>
<dbReference type="RefSeq" id="WP_090679921.1">
    <property type="nucleotide sequence ID" value="NZ_FORU01000012.1"/>
</dbReference>
<feature type="transmembrane region" description="Helical" evidence="5">
    <location>
        <begin position="150"/>
        <end position="168"/>
    </location>
</feature>
<name>A0A1I3T248_9FLAO</name>
<keyword evidence="4 5" id="KW-0472">Membrane</keyword>
<organism evidence="6 7">
    <name type="scientific">Myroides guanonis</name>
    <dbReference type="NCBI Taxonomy" id="1150112"/>
    <lineage>
        <taxon>Bacteria</taxon>
        <taxon>Pseudomonadati</taxon>
        <taxon>Bacteroidota</taxon>
        <taxon>Flavobacteriia</taxon>
        <taxon>Flavobacteriales</taxon>
        <taxon>Flavobacteriaceae</taxon>
        <taxon>Myroides</taxon>
    </lineage>
</organism>
<dbReference type="Pfam" id="PF01027">
    <property type="entry name" value="Bax1-I"/>
    <property type="match status" value="1"/>
</dbReference>
<feature type="transmembrane region" description="Helical" evidence="5">
    <location>
        <begin position="204"/>
        <end position="223"/>
    </location>
</feature>
<protein>
    <recommendedName>
        <fullName evidence="8">Modulator of FtsH protease</fullName>
    </recommendedName>
</protein>
<reference evidence="7" key="1">
    <citation type="submission" date="2016-10" db="EMBL/GenBank/DDBJ databases">
        <authorList>
            <person name="Varghese N."/>
            <person name="Submissions S."/>
        </authorList>
    </citation>
    <scope>NUCLEOTIDE SEQUENCE [LARGE SCALE GENOMIC DNA]</scope>
    <source>
        <strain evidence="7">DSM 26542</strain>
    </source>
</reference>
<evidence type="ECO:0000313" key="6">
    <source>
        <dbReference type="EMBL" id="SFJ65005.1"/>
    </source>
</evidence>
<dbReference type="GO" id="GO:0016020">
    <property type="term" value="C:membrane"/>
    <property type="evidence" value="ECO:0007669"/>
    <property type="project" value="UniProtKB-SubCell"/>
</dbReference>
<evidence type="ECO:0000256" key="3">
    <source>
        <dbReference type="ARBA" id="ARBA00022989"/>
    </source>
</evidence>
<dbReference type="STRING" id="1150112.SAMN04487893_11244"/>
<evidence type="ECO:0000313" key="7">
    <source>
        <dbReference type="Proteomes" id="UP000243887"/>
    </source>
</evidence>
<accession>A0A1I3T248</accession>
<evidence type="ECO:0008006" key="8">
    <source>
        <dbReference type="Google" id="ProtNLM"/>
    </source>
</evidence>
<keyword evidence="2 5" id="KW-0812">Transmembrane</keyword>
<dbReference type="EMBL" id="FORU01000012">
    <property type="protein sequence ID" value="SFJ65005.1"/>
    <property type="molecule type" value="Genomic_DNA"/>
</dbReference>
<keyword evidence="3 5" id="KW-1133">Transmembrane helix</keyword>
<gene>
    <name evidence="6" type="ORF">SAMN04487893_11244</name>
</gene>
<feature type="transmembrane region" description="Helical" evidence="5">
    <location>
        <begin position="90"/>
        <end position="112"/>
    </location>
</feature>
<evidence type="ECO:0000256" key="1">
    <source>
        <dbReference type="ARBA" id="ARBA00004141"/>
    </source>
</evidence>
<dbReference type="InterPro" id="IPR006214">
    <property type="entry name" value="Bax_inhibitor_1-related"/>
</dbReference>
<feature type="transmembrane region" description="Helical" evidence="5">
    <location>
        <begin position="49"/>
        <end position="69"/>
    </location>
</feature>
<feature type="transmembrane region" description="Helical" evidence="5">
    <location>
        <begin position="118"/>
        <end position="138"/>
    </location>
</feature>